<accession>A0A8S1DLR0</accession>
<feature type="region of interest" description="Disordered" evidence="1">
    <location>
        <begin position="403"/>
        <end position="439"/>
    </location>
</feature>
<feature type="compositionally biased region" description="Polar residues" evidence="1">
    <location>
        <begin position="427"/>
        <end position="438"/>
    </location>
</feature>
<dbReference type="Proteomes" id="UP000494165">
    <property type="component" value="Unassembled WGS sequence"/>
</dbReference>
<reference evidence="2 3" key="1">
    <citation type="submission" date="2020-04" db="EMBL/GenBank/DDBJ databases">
        <authorList>
            <person name="Alioto T."/>
            <person name="Alioto T."/>
            <person name="Gomez Garrido J."/>
        </authorList>
    </citation>
    <scope>NUCLEOTIDE SEQUENCE [LARGE SCALE GENOMIC DNA]</scope>
</reference>
<sequence length="549" mass="61856">MTILFSDLTTWWSDLDVQENQDRQQPQKLSEVITSRWLVGKYVHWPKCSSSRFVSLVKGHIEPRTIVKTWEEHPIPRVVGRSINYDHAQQILLDSDCTDTDFPEKKSDNAPISGRLRKRVPNRIAADSSDDESVSPRGNKSENEEGRFRESHNVNDEEEEVGDEIYIPPTKEINISLLGPSVIMTAMKNRGNGSGGVETHDLEVVDEVVDEPPDITTDELRSTYSLEADRDDDEEVGSIVEDNTSDKKISKHSKSCLLCEDCAMNIASIADEIKSLRNFAHPASTKKLQTFEEFLESADNMTFMVAKFRCFSNTALTVYVNSCLRKILTDEMACNFNAKGSHSDGGALTKESYLNKNFLVLLIDTVVNSLPQVKTIPQANVEKVKNCAGAWFRNAKKRIDSRMAKFSSRGQSRPASSASMDSDKTSHTATTPSVQAISGRQAVWRHDNASLSDYHEAHYKDKQSRWSVAKSNETSPRRYPQNPNIRTPERFWRLENNDYYRYSPYSPYKVPVNISSVDRTDLIEARFEWSSPGGLLRNPGAAPSIGGPF</sequence>
<feature type="compositionally biased region" description="Basic and acidic residues" evidence="1">
    <location>
        <begin position="139"/>
        <end position="155"/>
    </location>
</feature>
<proteinExistence type="predicted"/>
<organism evidence="2 3">
    <name type="scientific">Cloeon dipterum</name>
    <dbReference type="NCBI Taxonomy" id="197152"/>
    <lineage>
        <taxon>Eukaryota</taxon>
        <taxon>Metazoa</taxon>
        <taxon>Ecdysozoa</taxon>
        <taxon>Arthropoda</taxon>
        <taxon>Hexapoda</taxon>
        <taxon>Insecta</taxon>
        <taxon>Pterygota</taxon>
        <taxon>Palaeoptera</taxon>
        <taxon>Ephemeroptera</taxon>
        <taxon>Pisciforma</taxon>
        <taxon>Baetidae</taxon>
        <taxon>Cloeon</taxon>
    </lineage>
</organism>
<name>A0A8S1DLR0_9INSE</name>
<feature type="compositionally biased region" description="Polar residues" evidence="1">
    <location>
        <begin position="408"/>
        <end position="420"/>
    </location>
</feature>
<feature type="region of interest" description="Disordered" evidence="1">
    <location>
        <begin position="97"/>
        <end position="161"/>
    </location>
</feature>
<feature type="compositionally biased region" description="Polar residues" evidence="1">
    <location>
        <begin position="465"/>
        <end position="474"/>
    </location>
</feature>
<dbReference type="AlphaFoldDB" id="A0A8S1DLR0"/>
<keyword evidence="3" id="KW-1185">Reference proteome</keyword>
<dbReference type="EMBL" id="CADEPI010000176">
    <property type="protein sequence ID" value="CAB3378985.1"/>
    <property type="molecule type" value="Genomic_DNA"/>
</dbReference>
<evidence type="ECO:0000313" key="3">
    <source>
        <dbReference type="Proteomes" id="UP000494165"/>
    </source>
</evidence>
<gene>
    <name evidence="2" type="ORF">CLODIP_2_CD09842</name>
</gene>
<evidence type="ECO:0000256" key="1">
    <source>
        <dbReference type="SAM" id="MobiDB-lite"/>
    </source>
</evidence>
<comment type="caution">
    <text evidence="2">The sequence shown here is derived from an EMBL/GenBank/DDBJ whole genome shotgun (WGS) entry which is preliminary data.</text>
</comment>
<feature type="region of interest" description="Disordered" evidence="1">
    <location>
        <begin position="462"/>
        <end position="485"/>
    </location>
</feature>
<protein>
    <recommendedName>
        <fullName evidence="4">DUF4806 domain-containing protein</fullName>
    </recommendedName>
</protein>
<evidence type="ECO:0008006" key="4">
    <source>
        <dbReference type="Google" id="ProtNLM"/>
    </source>
</evidence>
<evidence type="ECO:0000313" key="2">
    <source>
        <dbReference type="EMBL" id="CAB3378985.1"/>
    </source>
</evidence>